<dbReference type="Proteomes" id="UP001231649">
    <property type="component" value="Chromosome 14"/>
</dbReference>
<evidence type="ECO:0000313" key="1">
    <source>
        <dbReference type="EMBL" id="KAJ8723468.1"/>
    </source>
</evidence>
<keyword evidence="2" id="KW-1185">Reference proteome</keyword>
<reference evidence="1" key="1">
    <citation type="submission" date="2023-03" db="EMBL/GenBank/DDBJ databases">
        <title>Chromosome-level genomes of two armyworms, Mythimna separata and Mythimna loreyi, provide insights into the biosynthesis and reception of sex pheromones.</title>
        <authorList>
            <person name="Zhao H."/>
        </authorList>
    </citation>
    <scope>NUCLEOTIDE SEQUENCE</scope>
    <source>
        <strain evidence="1">BeijingLab</strain>
    </source>
</reference>
<protein>
    <submittedName>
        <fullName evidence="1">Uncharacterized protein</fullName>
    </submittedName>
</protein>
<name>A0ACC2QRL3_9NEOP</name>
<accession>A0ACC2QRL3</accession>
<dbReference type="EMBL" id="CM056790">
    <property type="protein sequence ID" value="KAJ8723468.1"/>
    <property type="molecule type" value="Genomic_DNA"/>
</dbReference>
<proteinExistence type="predicted"/>
<organism evidence="1 2">
    <name type="scientific">Mythimna loreyi</name>
    <dbReference type="NCBI Taxonomy" id="667449"/>
    <lineage>
        <taxon>Eukaryota</taxon>
        <taxon>Metazoa</taxon>
        <taxon>Ecdysozoa</taxon>
        <taxon>Arthropoda</taxon>
        <taxon>Hexapoda</taxon>
        <taxon>Insecta</taxon>
        <taxon>Pterygota</taxon>
        <taxon>Neoptera</taxon>
        <taxon>Endopterygota</taxon>
        <taxon>Lepidoptera</taxon>
        <taxon>Glossata</taxon>
        <taxon>Ditrysia</taxon>
        <taxon>Noctuoidea</taxon>
        <taxon>Noctuidae</taxon>
        <taxon>Noctuinae</taxon>
        <taxon>Hadenini</taxon>
        <taxon>Mythimna</taxon>
    </lineage>
</organism>
<comment type="caution">
    <text evidence="1">The sequence shown here is derived from an EMBL/GenBank/DDBJ whole genome shotgun (WGS) entry which is preliminary data.</text>
</comment>
<evidence type="ECO:0000313" key="2">
    <source>
        <dbReference type="Proteomes" id="UP001231649"/>
    </source>
</evidence>
<sequence>MLPVLTTMVTAGSGSVYNCSSLRHVITTPQDSTMIRSCLVLAAVSQVIVGQDSGPIAPPRAIPHYCLSPPPGTDLHKCCPIPKLFPEEAMERCGIEKVSVDQSKGPPKPRIPCKESTCLLQNANMLLANHSIDYEKVRTFVDIWAESNAEFTEAILEAKKICAKDGGPSGPPVCEQDRIFYCLTSNVLWNCKLRDLDGCQILKAHMDECRPYYWKQREQEEVNVQSS</sequence>
<gene>
    <name evidence="1" type="ORF">PYW08_003380</name>
</gene>